<name>A0A2W4V0J5_9CYAN</name>
<evidence type="ECO:0000256" key="1">
    <source>
        <dbReference type="SAM" id="SignalP"/>
    </source>
</evidence>
<sequence length="125" mass="14040">MRKQRQRRIRQQAQAILFCSILVWMAASFIAAVPAMAFQPQQSPDVLTDYEDVATYQDYAYASSASGEEAVSHKVGGKWEMVCQSDRLFTGFELIEKCSIPIGTARHLKVLKHKGMSHQMFVAGI</sequence>
<evidence type="ECO:0000313" key="2">
    <source>
        <dbReference type="EMBL" id="PZO22619.1"/>
    </source>
</evidence>
<feature type="signal peptide" evidence="1">
    <location>
        <begin position="1"/>
        <end position="37"/>
    </location>
</feature>
<keyword evidence="1" id="KW-0732">Signal</keyword>
<organism evidence="2 3">
    <name type="scientific">Leptolyngbya foveolarum</name>
    <dbReference type="NCBI Taxonomy" id="47253"/>
    <lineage>
        <taxon>Bacteria</taxon>
        <taxon>Bacillati</taxon>
        <taxon>Cyanobacteriota</taxon>
        <taxon>Cyanophyceae</taxon>
        <taxon>Leptolyngbyales</taxon>
        <taxon>Leptolyngbyaceae</taxon>
        <taxon>Leptolyngbya group</taxon>
        <taxon>Leptolyngbya</taxon>
    </lineage>
</organism>
<evidence type="ECO:0000313" key="3">
    <source>
        <dbReference type="Proteomes" id="UP000249354"/>
    </source>
</evidence>
<protein>
    <submittedName>
        <fullName evidence="2">Uncharacterized protein</fullName>
    </submittedName>
</protein>
<accession>A0A2W4V0J5</accession>
<dbReference type="EMBL" id="QBMC01000008">
    <property type="protein sequence ID" value="PZO22619.1"/>
    <property type="molecule type" value="Genomic_DNA"/>
</dbReference>
<feature type="chain" id="PRO_5015974394" evidence="1">
    <location>
        <begin position="38"/>
        <end position="125"/>
    </location>
</feature>
<reference evidence="3" key="1">
    <citation type="submission" date="2018-04" db="EMBL/GenBank/DDBJ databases">
        <authorList>
            <person name="Cornet L."/>
        </authorList>
    </citation>
    <scope>NUCLEOTIDE SEQUENCE [LARGE SCALE GENOMIC DNA]</scope>
</reference>
<gene>
    <name evidence="2" type="ORF">DCF25_02325</name>
</gene>
<comment type="caution">
    <text evidence="2">The sequence shown here is derived from an EMBL/GenBank/DDBJ whole genome shotgun (WGS) entry which is preliminary data.</text>
</comment>
<dbReference type="Proteomes" id="UP000249354">
    <property type="component" value="Unassembled WGS sequence"/>
</dbReference>
<reference evidence="2 3" key="2">
    <citation type="submission" date="2018-06" db="EMBL/GenBank/DDBJ databases">
        <title>Metagenomic assembly of (sub)arctic Cyanobacteria and their associated microbiome from non-axenic cultures.</title>
        <authorList>
            <person name="Baurain D."/>
        </authorList>
    </citation>
    <scope>NUCLEOTIDE SEQUENCE [LARGE SCALE GENOMIC DNA]</scope>
    <source>
        <strain evidence="2">ULC129bin1</strain>
    </source>
</reference>
<proteinExistence type="predicted"/>
<dbReference type="AlphaFoldDB" id="A0A2W4V0J5"/>